<dbReference type="Proteomes" id="UP000739538">
    <property type="component" value="Unassembled WGS sequence"/>
</dbReference>
<proteinExistence type="predicted"/>
<dbReference type="EMBL" id="JAGQHS010000053">
    <property type="protein sequence ID" value="MCA9756449.1"/>
    <property type="molecule type" value="Genomic_DNA"/>
</dbReference>
<dbReference type="InterPro" id="IPR034660">
    <property type="entry name" value="DinB/YfiT-like"/>
</dbReference>
<reference evidence="1" key="1">
    <citation type="submission" date="2020-04" db="EMBL/GenBank/DDBJ databases">
        <authorList>
            <person name="Zhang T."/>
        </authorList>
    </citation>
    <scope>NUCLEOTIDE SEQUENCE</scope>
    <source>
        <strain evidence="1">HKST-UBA02</strain>
    </source>
</reference>
<gene>
    <name evidence="1" type="ORF">KDA27_11660</name>
</gene>
<dbReference type="AlphaFoldDB" id="A0A956NGD0"/>
<accession>A0A956NGD0</accession>
<name>A0A956NGD0_UNCEI</name>
<organism evidence="1 2">
    <name type="scientific">Eiseniibacteriota bacterium</name>
    <dbReference type="NCBI Taxonomy" id="2212470"/>
    <lineage>
        <taxon>Bacteria</taxon>
        <taxon>Candidatus Eiseniibacteriota</taxon>
    </lineage>
</organism>
<dbReference type="InterPro" id="IPR011463">
    <property type="entry name" value="DUF1569"/>
</dbReference>
<protein>
    <submittedName>
        <fullName evidence="1">DUF1569 domain-containing protein</fullName>
    </submittedName>
</protein>
<comment type="caution">
    <text evidence="1">The sequence shown here is derived from an EMBL/GenBank/DDBJ whole genome shotgun (WGS) entry which is preliminary data.</text>
</comment>
<reference evidence="1" key="2">
    <citation type="journal article" date="2021" name="Microbiome">
        <title>Successional dynamics and alternative stable states in a saline activated sludge microbial community over 9 years.</title>
        <authorList>
            <person name="Wang Y."/>
            <person name="Ye J."/>
            <person name="Ju F."/>
            <person name="Liu L."/>
            <person name="Boyd J.A."/>
            <person name="Deng Y."/>
            <person name="Parks D.H."/>
            <person name="Jiang X."/>
            <person name="Yin X."/>
            <person name="Woodcroft B.J."/>
            <person name="Tyson G.W."/>
            <person name="Hugenholtz P."/>
            <person name="Polz M.F."/>
            <person name="Zhang T."/>
        </authorList>
    </citation>
    <scope>NUCLEOTIDE SEQUENCE</scope>
    <source>
        <strain evidence="1">HKST-UBA02</strain>
    </source>
</reference>
<sequence length="150" mass="17141">MHSIFDPAGVEVFAARIESLRPESSPLWGKMNAAQMLAHNSLIFEGARFDTYPTVNPVMRFLVGKMLRGYVIGDRPYRRNTKTVPVWVVSDPRDLEKERARILENLHAVRELGASHFEGKRNPTFGVLTAAEWSRLFCKHLDHHLLQFGV</sequence>
<evidence type="ECO:0000313" key="1">
    <source>
        <dbReference type="EMBL" id="MCA9756449.1"/>
    </source>
</evidence>
<dbReference type="Pfam" id="PF07606">
    <property type="entry name" value="DUF1569"/>
    <property type="match status" value="1"/>
</dbReference>
<dbReference type="Gene3D" id="1.20.120.450">
    <property type="entry name" value="dinb family like domain"/>
    <property type="match status" value="1"/>
</dbReference>
<evidence type="ECO:0000313" key="2">
    <source>
        <dbReference type="Proteomes" id="UP000739538"/>
    </source>
</evidence>